<name>A0A8J5UR65_9HYME</name>
<evidence type="ECO:0000313" key="1">
    <source>
        <dbReference type="EMBL" id="KAG8037112.1"/>
    </source>
</evidence>
<gene>
    <name evidence="1" type="ORF">G9C98_004434</name>
</gene>
<sequence length="91" mass="10071">MSIEKAMVIISSISKPLQSLDQRIRQAFADHGVKMPEMNTNDLEDCSKINSNDSVQLPEMPQTSEEPSLACFFSPSCITAKVHEIVSSFLP</sequence>
<proteinExistence type="predicted"/>
<dbReference type="Proteomes" id="UP000729913">
    <property type="component" value="Unassembled WGS sequence"/>
</dbReference>
<evidence type="ECO:0000313" key="2">
    <source>
        <dbReference type="Proteomes" id="UP000729913"/>
    </source>
</evidence>
<reference evidence="1" key="2">
    <citation type="submission" date="2021-04" db="EMBL/GenBank/DDBJ databases">
        <title>Genome-wide patterns of bracovirus chromosomal integration into multiple host tissues during parasitism.</title>
        <authorList>
            <person name="Chebbi M.A.C."/>
        </authorList>
    </citation>
    <scope>NUCLEOTIDE SEQUENCE</scope>
    <source>
        <tissue evidence="1">Whole body</tissue>
    </source>
</reference>
<comment type="caution">
    <text evidence="1">The sequence shown here is derived from an EMBL/GenBank/DDBJ whole genome shotgun (WGS) entry which is preliminary data.</text>
</comment>
<accession>A0A8J5UR65</accession>
<dbReference type="AlphaFoldDB" id="A0A8J5UR65"/>
<reference evidence="1" key="1">
    <citation type="submission" date="2020-03" db="EMBL/GenBank/DDBJ databases">
        <authorList>
            <person name="Chebbi M.A."/>
            <person name="Drezen J.M."/>
        </authorList>
    </citation>
    <scope>NUCLEOTIDE SEQUENCE</scope>
    <source>
        <tissue evidence="1">Whole body</tissue>
    </source>
</reference>
<keyword evidence="2" id="KW-1185">Reference proteome</keyword>
<organism evidence="1 2">
    <name type="scientific">Cotesia typhae</name>
    <dbReference type="NCBI Taxonomy" id="2053667"/>
    <lineage>
        <taxon>Eukaryota</taxon>
        <taxon>Metazoa</taxon>
        <taxon>Ecdysozoa</taxon>
        <taxon>Arthropoda</taxon>
        <taxon>Hexapoda</taxon>
        <taxon>Insecta</taxon>
        <taxon>Pterygota</taxon>
        <taxon>Neoptera</taxon>
        <taxon>Endopterygota</taxon>
        <taxon>Hymenoptera</taxon>
        <taxon>Apocrita</taxon>
        <taxon>Ichneumonoidea</taxon>
        <taxon>Braconidae</taxon>
        <taxon>Microgastrinae</taxon>
        <taxon>Cotesia</taxon>
    </lineage>
</organism>
<protein>
    <submittedName>
        <fullName evidence="1">Uncharacterized protein</fullName>
    </submittedName>
</protein>
<dbReference type="EMBL" id="JAAOIC020000048">
    <property type="protein sequence ID" value="KAG8037112.1"/>
    <property type="molecule type" value="Genomic_DNA"/>
</dbReference>